<keyword evidence="3" id="KW-1185">Reference proteome</keyword>
<reference evidence="2 3" key="1">
    <citation type="submission" date="2019-04" db="EMBL/GenBank/DDBJ databases">
        <title>An improved genome assembly and genetic linkage map for asparagus bean, Vigna unguiculata ssp. sesquipedialis.</title>
        <authorList>
            <person name="Xia Q."/>
            <person name="Zhang R."/>
            <person name="Dong Y."/>
        </authorList>
    </citation>
    <scope>NUCLEOTIDE SEQUENCE [LARGE SCALE GENOMIC DNA]</scope>
    <source>
        <tissue evidence="2">Leaf</tissue>
    </source>
</reference>
<dbReference type="AlphaFoldDB" id="A0A4D6M256"/>
<sequence length="68" mass="7240">MLSPKRACLTQARLVETGQVHTSAIAQVQSSCLSEGGIAQARRARLSENTRNQQPSLLAVSPKRGPIA</sequence>
<dbReference type="Proteomes" id="UP000501690">
    <property type="component" value="Linkage Group LG5"/>
</dbReference>
<evidence type="ECO:0000256" key="1">
    <source>
        <dbReference type="SAM" id="MobiDB-lite"/>
    </source>
</evidence>
<gene>
    <name evidence="2" type="ORF">DEO72_LG5g2203</name>
</gene>
<accession>A0A4D6M256</accession>
<proteinExistence type="predicted"/>
<dbReference type="EMBL" id="CP039349">
    <property type="protein sequence ID" value="QCD94124.1"/>
    <property type="molecule type" value="Genomic_DNA"/>
</dbReference>
<feature type="compositionally biased region" description="Polar residues" evidence="1">
    <location>
        <begin position="47"/>
        <end position="56"/>
    </location>
</feature>
<evidence type="ECO:0000313" key="3">
    <source>
        <dbReference type="Proteomes" id="UP000501690"/>
    </source>
</evidence>
<feature type="region of interest" description="Disordered" evidence="1">
    <location>
        <begin position="45"/>
        <end position="68"/>
    </location>
</feature>
<evidence type="ECO:0000313" key="2">
    <source>
        <dbReference type="EMBL" id="QCD94124.1"/>
    </source>
</evidence>
<protein>
    <submittedName>
        <fullName evidence="2">Uncharacterized protein</fullName>
    </submittedName>
</protein>
<name>A0A4D6M256_VIGUN</name>
<organism evidence="2 3">
    <name type="scientific">Vigna unguiculata</name>
    <name type="common">Cowpea</name>
    <dbReference type="NCBI Taxonomy" id="3917"/>
    <lineage>
        <taxon>Eukaryota</taxon>
        <taxon>Viridiplantae</taxon>
        <taxon>Streptophyta</taxon>
        <taxon>Embryophyta</taxon>
        <taxon>Tracheophyta</taxon>
        <taxon>Spermatophyta</taxon>
        <taxon>Magnoliopsida</taxon>
        <taxon>eudicotyledons</taxon>
        <taxon>Gunneridae</taxon>
        <taxon>Pentapetalae</taxon>
        <taxon>rosids</taxon>
        <taxon>fabids</taxon>
        <taxon>Fabales</taxon>
        <taxon>Fabaceae</taxon>
        <taxon>Papilionoideae</taxon>
        <taxon>50 kb inversion clade</taxon>
        <taxon>NPAAA clade</taxon>
        <taxon>indigoferoid/millettioid clade</taxon>
        <taxon>Phaseoleae</taxon>
        <taxon>Vigna</taxon>
    </lineage>
</organism>